<dbReference type="GO" id="GO:0008289">
    <property type="term" value="F:lipid binding"/>
    <property type="evidence" value="ECO:0007669"/>
    <property type="project" value="UniProtKB-KW"/>
</dbReference>
<reference evidence="14 15" key="1">
    <citation type="journal article" date="2015" name="Sci. Rep.">
        <title>A comparative genomics and reductive dehalogenase gene transcription study of two chloroethene-respiring bacteria, Dehalococcoides mccartyi strains MB and 11a.</title>
        <authorList>
            <person name="Low A."/>
            <person name="Shen Z."/>
            <person name="Cheng D."/>
            <person name="Rogers M.J."/>
            <person name="Lee P.K."/>
            <person name="He J."/>
        </authorList>
    </citation>
    <scope>NUCLEOTIDE SEQUENCE [LARGE SCALE GENOMIC DNA]</scope>
    <source>
        <strain evidence="14 15">MB</strain>
    </source>
</reference>
<evidence type="ECO:0000256" key="1">
    <source>
        <dbReference type="ARBA" id="ARBA00006583"/>
    </source>
</evidence>
<evidence type="ECO:0000256" key="10">
    <source>
        <dbReference type="RuleBase" id="RU000577"/>
    </source>
</evidence>
<feature type="binding site" evidence="8">
    <location>
        <position position="150"/>
    </location>
    <ligand>
        <name>ATP</name>
        <dbReference type="ChEBI" id="CHEBI:30616"/>
    </ligand>
</feature>
<dbReference type="GO" id="GO:0003688">
    <property type="term" value="F:DNA replication origin binding"/>
    <property type="evidence" value="ECO:0007669"/>
    <property type="project" value="UniProtKB-UniRule"/>
</dbReference>
<dbReference type="PRINTS" id="PR00051">
    <property type="entry name" value="DNAA"/>
</dbReference>
<feature type="domain" description="Chromosomal replication initiator DnaA C-terminal" evidence="13">
    <location>
        <begin position="348"/>
        <end position="417"/>
    </location>
</feature>
<evidence type="ECO:0000256" key="4">
    <source>
        <dbReference type="ARBA" id="ARBA00022741"/>
    </source>
</evidence>
<dbReference type="SMART" id="SM00760">
    <property type="entry name" value="Bac_DnaA_C"/>
    <property type="match status" value="1"/>
</dbReference>
<comment type="caution">
    <text evidence="8">Lacks conserved residue(s) required for the propagation of feature annotation.</text>
</comment>
<dbReference type="eggNOG" id="COG0593">
    <property type="taxonomic scope" value="Bacteria"/>
</dbReference>
<dbReference type="FunFam" id="3.40.50.300:FF:000668">
    <property type="entry name" value="Chromosomal replication initiator protein DnaA"/>
    <property type="match status" value="1"/>
</dbReference>
<comment type="domain">
    <text evidence="8">Domain I is involved in oligomerization and binding regulators, domain II is flexibile and of varying length in different bacteria, domain III forms the AAA+ region, while domain IV binds dsDNA.</text>
</comment>
<dbReference type="RefSeq" id="WP_058292897.1">
    <property type="nucleotide sequence ID" value="NZ_JGYD01000027.1"/>
</dbReference>
<evidence type="ECO:0000256" key="2">
    <source>
        <dbReference type="ARBA" id="ARBA00022490"/>
    </source>
</evidence>
<gene>
    <name evidence="8" type="primary">dnaA</name>
    <name evidence="14" type="ORF">DA01_06245</name>
</gene>
<dbReference type="Gene3D" id="1.10.1750.10">
    <property type="match status" value="1"/>
</dbReference>
<dbReference type="GO" id="GO:0006270">
    <property type="term" value="P:DNA replication initiation"/>
    <property type="evidence" value="ECO:0007669"/>
    <property type="project" value="UniProtKB-UniRule"/>
</dbReference>
<dbReference type="GO" id="GO:0005524">
    <property type="term" value="F:ATP binding"/>
    <property type="evidence" value="ECO:0007669"/>
    <property type="project" value="UniProtKB-UniRule"/>
</dbReference>
<accession>A0A0V8LXN7</accession>
<dbReference type="GO" id="GO:0006275">
    <property type="term" value="P:regulation of DNA replication"/>
    <property type="evidence" value="ECO:0007669"/>
    <property type="project" value="UniProtKB-UniRule"/>
</dbReference>
<dbReference type="PANTHER" id="PTHR30050">
    <property type="entry name" value="CHROMOSOMAL REPLICATION INITIATOR PROTEIN DNAA"/>
    <property type="match status" value="1"/>
</dbReference>
<dbReference type="CDD" id="cd00009">
    <property type="entry name" value="AAA"/>
    <property type="match status" value="1"/>
</dbReference>
<dbReference type="InterPro" id="IPR010921">
    <property type="entry name" value="Trp_repressor/repl_initiator"/>
</dbReference>
<comment type="subunit">
    <text evidence="8">Oligomerizes as a right-handed, spiral filament on DNA at oriC.</text>
</comment>
<dbReference type="EMBL" id="JGYD01000027">
    <property type="protein sequence ID" value="KSV16270.1"/>
    <property type="molecule type" value="Genomic_DNA"/>
</dbReference>
<keyword evidence="5 8" id="KW-0067">ATP-binding</keyword>
<dbReference type="SMART" id="SM00382">
    <property type="entry name" value="AAA"/>
    <property type="match status" value="1"/>
</dbReference>
<dbReference type="SUPFAM" id="SSF52540">
    <property type="entry name" value="P-loop containing nucleoside triphosphate hydrolases"/>
    <property type="match status" value="1"/>
</dbReference>
<dbReference type="InterPro" id="IPR038454">
    <property type="entry name" value="DnaA_N_sf"/>
</dbReference>
<dbReference type="GO" id="GO:0005886">
    <property type="term" value="C:plasma membrane"/>
    <property type="evidence" value="ECO:0007669"/>
    <property type="project" value="TreeGrafter"/>
</dbReference>
<dbReference type="InterPro" id="IPR020591">
    <property type="entry name" value="Chromosome_initiator_DnaA-like"/>
</dbReference>
<dbReference type="NCBIfam" id="TIGR00362">
    <property type="entry name" value="DnaA"/>
    <property type="match status" value="1"/>
</dbReference>
<evidence type="ECO:0000256" key="7">
    <source>
        <dbReference type="ARBA" id="ARBA00023125"/>
    </source>
</evidence>
<dbReference type="Pfam" id="PF11638">
    <property type="entry name" value="DnaA_N"/>
    <property type="match status" value="1"/>
</dbReference>
<keyword evidence="3 8" id="KW-0235">DNA replication</keyword>
<dbReference type="HAMAP" id="MF_00377">
    <property type="entry name" value="DnaA_bact"/>
    <property type="match status" value="1"/>
</dbReference>
<dbReference type="PANTHER" id="PTHR30050:SF2">
    <property type="entry name" value="CHROMOSOMAL REPLICATION INITIATOR PROTEIN DNAA"/>
    <property type="match status" value="1"/>
</dbReference>
<dbReference type="CDD" id="cd06571">
    <property type="entry name" value="Bac_DnaA_C"/>
    <property type="match status" value="1"/>
</dbReference>
<dbReference type="Gene3D" id="3.30.300.180">
    <property type="match status" value="1"/>
</dbReference>
<dbReference type="Pfam" id="PF08299">
    <property type="entry name" value="Bac_DnaA_C"/>
    <property type="match status" value="1"/>
</dbReference>
<dbReference type="Gene3D" id="3.40.50.300">
    <property type="entry name" value="P-loop containing nucleotide triphosphate hydrolases"/>
    <property type="match status" value="1"/>
</dbReference>
<evidence type="ECO:0000259" key="12">
    <source>
        <dbReference type="SMART" id="SM00382"/>
    </source>
</evidence>
<dbReference type="Proteomes" id="UP000053577">
    <property type="component" value="Unassembled WGS sequence"/>
</dbReference>
<organism evidence="14 15">
    <name type="scientific">Dehalococcoides mccartyi</name>
    <dbReference type="NCBI Taxonomy" id="61435"/>
    <lineage>
        <taxon>Bacteria</taxon>
        <taxon>Bacillati</taxon>
        <taxon>Chloroflexota</taxon>
        <taxon>Dehalococcoidia</taxon>
        <taxon>Dehalococcoidales</taxon>
        <taxon>Dehalococcoidaceae</taxon>
        <taxon>Dehalococcoides</taxon>
    </lineage>
</organism>
<comment type="subcellular location">
    <subcellularLocation>
        <location evidence="8">Cytoplasm</location>
    </subcellularLocation>
</comment>
<feature type="region of interest" description="Domain I, interacts with DnaA modulators" evidence="8">
    <location>
        <begin position="1"/>
        <end position="85"/>
    </location>
</feature>
<comment type="caution">
    <text evidence="14">The sequence shown here is derived from an EMBL/GenBank/DDBJ whole genome shotgun (WGS) entry which is preliminary data.</text>
</comment>
<dbReference type="InterPro" id="IPR003593">
    <property type="entry name" value="AAA+_ATPase"/>
</dbReference>
<proteinExistence type="inferred from homology"/>
<evidence type="ECO:0000256" key="5">
    <source>
        <dbReference type="ARBA" id="ARBA00022840"/>
    </source>
</evidence>
<feature type="binding site" evidence="8">
    <location>
        <position position="151"/>
    </location>
    <ligand>
        <name>ATP</name>
        <dbReference type="ChEBI" id="CHEBI:30616"/>
    </ligand>
</feature>
<sequence>MSVRPAQELWETALGEIELQVNKPNFRTWFAKTVGLKYDGSEFIIGVPNTFVAEYLEINQRSLIEKTLINITHSPVELGFQLVQSAQVQAAAPQTAREKTVSPFNPRYTFESFIVGSCNRLAHAASLAAAQNPGKSYNPLYIYAAAGLGKTHLLQAIGHLANLNRRKALYVSGEQFTTDFISSIRNGQTEEFRARYRDVDLLLLDDVQFIGGKEQTEECLFHTFNDLHNSNRQIVISADSPPKSLPQLAERLRSRFEWGLTIEIEPPDEKTRLELLQLKAEQSGTELNMDTLEYLAQEVKHNIRELEGSLNRVLAYARLLRATITPDLAARALSDIGSRPVRENSPLRPGNIISAVSQVFQIPATELLGAARDKDTALARQFAMFMLKQQNSASLVEIGQSLGGRSASTVSHACDKIQLKLENSAFLRLKMSEVQNQLSQQRLSR</sequence>
<feature type="domain" description="AAA+ ATPase" evidence="12">
    <location>
        <begin position="136"/>
        <end position="263"/>
    </location>
</feature>
<feature type="region of interest" description="Domain IV, binds dsDNA" evidence="8">
    <location>
        <begin position="318"/>
        <end position="445"/>
    </location>
</feature>
<protein>
    <recommendedName>
        <fullName evidence="8 9">Chromosomal replication initiator protein DnaA</fullName>
    </recommendedName>
</protein>
<dbReference type="PATRIC" id="fig|61435.5.peg.1230"/>
<dbReference type="SUPFAM" id="SSF48295">
    <property type="entry name" value="TrpR-like"/>
    <property type="match status" value="1"/>
</dbReference>
<evidence type="ECO:0000256" key="8">
    <source>
        <dbReference type="HAMAP-Rule" id="MF_00377"/>
    </source>
</evidence>
<dbReference type="InterPro" id="IPR027417">
    <property type="entry name" value="P-loop_NTPase"/>
</dbReference>
<dbReference type="Gene3D" id="1.10.8.60">
    <property type="match status" value="1"/>
</dbReference>
<evidence type="ECO:0000313" key="14">
    <source>
        <dbReference type="EMBL" id="KSV16270.1"/>
    </source>
</evidence>
<dbReference type="InterPro" id="IPR013317">
    <property type="entry name" value="DnaA_dom"/>
</dbReference>
<comment type="similarity">
    <text evidence="1 8 11">Belongs to the DnaA family.</text>
</comment>
<evidence type="ECO:0000256" key="11">
    <source>
        <dbReference type="RuleBase" id="RU004227"/>
    </source>
</evidence>
<dbReference type="InterPro" id="IPR024633">
    <property type="entry name" value="DnaA_N_dom"/>
</dbReference>
<keyword evidence="6 8" id="KW-0446">Lipid-binding</keyword>
<evidence type="ECO:0000256" key="9">
    <source>
        <dbReference type="NCBIfam" id="TIGR00362"/>
    </source>
</evidence>
<dbReference type="AlphaFoldDB" id="A0A0V8LXN7"/>
<evidence type="ECO:0000313" key="15">
    <source>
        <dbReference type="Proteomes" id="UP000053577"/>
    </source>
</evidence>
<comment type="function">
    <text evidence="8 10">Plays an essential role in the initiation and regulation of chromosomal replication. ATP-DnaA binds to the origin of replication (oriC) to initiate formation of the DNA replication initiation complex once per cell cycle. Binds the DnaA box (a 9 base pair repeat at the origin) and separates the double-stranded (ds)DNA. Forms a right-handed helical filament on oriC DNA; dsDNA binds to the exterior of the filament while single-stranded (ss)DNA is stabiized in the filament's interior. The ATP-DnaA-oriC complex binds and stabilizes one strand of the AT-rich DNA unwinding element (DUE), permitting loading of DNA polymerase. After initiation quickly degrades to an ADP-DnaA complex that is not apt for DNA replication. Binds acidic phospholipids.</text>
</comment>
<keyword evidence="2 8" id="KW-0963">Cytoplasm</keyword>
<dbReference type="InterPro" id="IPR001957">
    <property type="entry name" value="Chromosome_initiator_DnaA"/>
</dbReference>
<name>A0A0V8LXN7_9CHLR</name>
<keyword evidence="7 8" id="KW-0238">DNA-binding</keyword>
<keyword evidence="4 8" id="KW-0547">Nucleotide-binding</keyword>
<evidence type="ECO:0000259" key="13">
    <source>
        <dbReference type="SMART" id="SM00760"/>
    </source>
</evidence>
<dbReference type="Pfam" id="PF00308">
    <property type="entry name" value="Bac_DnaA"/>
    <property type="match status" value="1"/>
</dbReference>
<dbReference type="OrthoDB" id="9807019at2"/>
<evidence type="ECO:0000256" key="3">
    <source>
        <dbReference type="ARBA" id="ARBA00022705"/>
    </source>
</evidence>
<feature type="binding site" evidence="8">
    <location>
        <position position="149"/>
    </location>
    <ligand>
        <name>ATP</name>
        <dbReference type="ChEBI" id="CHEBI:30616"/>
    </ligand>
</feature>
<feature type="binding site" evidence="8">
    <location>
        <position position="147"/>
    </location>
    <ligand>
        <name>ATP</name>
        <dbReference type="ChEBI" id="CHEBI:30616"/>
    </ligand>
</feature>
<dbReference type="GO" id="GO:0005737">
    <property type="term" value="C:cytoplasm"/>
    <property type="evidence" value="ECO:0007669"/>
    <property type="project" value="UniProtKB-SubCell"/>
</dbReference>
<evidence type="ECO:0000256" key="6">
    <source>
        <dbReference type="ARBA" id="ARBA00023121"/>
    </source>
</evidence>
<dbReference type="InterPro" id="IPR013159">
    <property type="entry name" value="DnaA_C"/>
</dbReference>